<evidence type="ECO:0000313" key="3">
    <source>
        <dbReference type="Proteomes" id="UP001234343"/>
    </source>
</evidence>
<evidence type="ECO:0000313" key="2">
    <source>
        <dbReference type="EMBL" id="MDM7859428.1"/>
    </source>
</evidence>
<dbReference type="InterPro" id="IPR045494">
    <property type="entry name" value="DUF6436"/>
</dbReference>
<organism evidence="2 3">
    <name type="scientific">Alteromonas arenosi</name>
    <dbReference type="NCBI Taxonomy" id="3055817"/>
    <lineage>
        <taxon>Bacteria</taxon>
        <taxon>Pseudomonadati</taxon>
        <taxon>Pseudomonadota</taxon>
        <taxon>Gammaproteobacteria</taxon>
        <taxon>Alteromonadales</taxon>
        <taxon>Alteromonadaceae</taxon>
        <taxon>Alteromonas/Salinimonas group</taxon>
        <taxon>Alteromonas</taxon>
    </lineage>
</organism>
<keyword evidence="3" id="KW-1185">Reference proteome</keyword>
<dbReference type="Proteomes" id="UP001234343">
    <property type="component" value="Unassembled WGS sequence"/>
</dbReference>
<name>A0ABT7STA5_9ALTE</name>
<dbReference type="RefSeq" id="WP_289363445.1">
    <property type="nucleotide sequence ID" value="NZ_JAUCBP010000002.1"/>
</dbReference>
<sequence length="184" mass="19862">MRWFYVLFVLWIGASITALVVFSQSSNLPFDDSRLYNAVQARDFERQFGALATQQLGQDIANTVVHFSSQDNCMCETVASRHIQAVKNLSSELGKNNIDVALAESSSWLNTIPATPAVAVFDANGELTYLGPYAEGAGCFTGQGIVESHLDNTAHIGATILMEAEGCYCRAATKKAGKSQPFAT</sequence>
<accession>A0ABT7STA5</accession>
<feature type="domain" description="DUF6436" evidence="1">
    <location>
        <begin position="52"/>
        <end position="170"/>
    </location>
</feature>
<comment type="caution">
    <text evidence="2">The sequence shown here is derived from an EMBL/GenBank/DDBJ whole genome shotgun (WGS) entry which is preliminary data.</text>
</comment>
<gene>
    <name evidence="2" type="ORF">QTP81_02270</name>
</gene>
<dbReference type="Pfam" id="PF20029">
    <property type="entry name" value="DUF6436"/>
    <property type="match status" value="1"/>
</dbReference>
<dbReference type="EMBL" id="JAUCBP010000002">
    <property type="protein sequence ID" value="MDM7859428.1"/>
    <property type="molecule type" value="Genomic_DNA"/>
</dbReference>
<evidence type="ECO:0000259" key="1">
    <source>
        <dbReference type="Pfam" id="PF20029"/>
    </source>
</evidence>
<protein>
    <submittedName>
        <fullName evidence="2">DUF6436 domain-containing protein</fullName>
    </submittedName>
</protein>
<reference evidence="2 3" key="1">
    <citation type="submission" date="2023-06" db="EMBL/GenBank/DDBJ databases">
        <title>Alteromonas sp. ASW11-36 isolated from intertidal sand.</title>
        <authorList>
            <person name="Li Y."/>
        </authorList>
    </citation>
    <scope>NUCLEOTIDE SEQUENCE [LARGE SCALE GENOMIC DNA]</scope>
    <source>
        <strain evidence="2 3">ASW11-36</strain>
    </source>
</reference>
<proteinExistence type="predicted"/>